<keyword evidence="2" id="KW-0805">Transcription regulation</keyword>
<reference evidence="7 8" key="1">
    <citation type="submission" date="2021-03" db="EMBL/GenBank/DDBJ databases">
        <title>Whole genome sequence of Jiella sp. MQZ13P-4.</title>
        <authorList>
            <person name="Tuo L."/>
        </authorList>
    </citation>
    <scope>NUCLEOTIDE SEQUENCE [LARGE SCALE GENOMIC DNA]</scope>
    <source>
        <strain evidence="7 8">MQZ13P-4</strain>
    </source>
</reference>
<evidence type="ECO:0000256" key="4">
    <source>
        <dbReference type="ARBA" id="ARBA00023163"/>
    </source>
</evidence>
<protein>
    <submittedName>
        <fullName evidence="7">LysR family transcriptional regulator</fullName>
    </submittedName>
</protein>
<keyword evidence="8" id="KW-1185">Reference proteome</keyword>
<evidence type="ECO:0000313" key="8">
    <source>
        <dbReference type="Proteomes" id="UP000664288"/>
    </source>
</evidence>
<evidence type="ECO:0000256" key="1">
    <source>
        <dbReference type="ARBA" id="ARBA00009437"/>
    </source>
</evidence>
<gene>
    <name evidence="7" type="ORF">J1C47_20495</name>
</gene>
<keyword evidence="3" id="KW-0238">DNA-binding</keyword>
<dbReference type="Pfam" id="PF00126">
    <property type="entry name" value="HTH_1"/>
    <property type="match status" value="1"/>
</dbReference>
<dbReference type="InterPro" id="IPR000847">
    <property type="entry name" value="LysR_HTH_N"/>
</dbReference>
<dbReference type="InterPro" id="IPR036390">
    <property type="entry name" value="WH_DNA-bd_sf"/>
</dbReference>
<accession>A0ABS3J8P1</accession>
<dbReference type="Gene3D" id="3.40.190.10">
    <property type="entry name" value="Periplasmic binding protein-like II"/>
    <property type="match status" value="2"/>
</dbReference>
<comment type="similarity">
    <text evidence="1">Belongs to the LysR transcriptional regulatory family.</text>
</comment>
<dbReference type="EMBL" id="JAFMPY010000030">
    <property type="protein sequence ID" value="MBO0906035.1"/>
    <property type="molecule type" value="Genomic_DNA"/>
</dbReference>
<evidence type="ECO:0000259" key="6">
    <source>
        <dbReference type="PROSITE" id="PS50931"/>
    </source>
</evidence>
<dbReference type="Pfam" id="PF03466">
    <property type="entry name" value="LysR_substrate"/>
    <property type="match status" value="1"/>
</dbReference>
<name>A0ABS3J8P1_9HYPH</name>
<dbReference type="RefSeq" id="WP_207352668.1">
    <property type="nucleotide sequence ID" value="NZ_JAFMPY010000030.1"/>
</dbReference>
<dbReference type="PANTHER" id="PTHR30126">
    <property type="entry name" value="HTH-TYPE TRANSCRIPTIONAL REGULATOR"/>
    <property type="match status" value="1"/>
</dbReference>
<dbReference type="Proteomes" id="UP000664288">
    <property type="component" value="Unassembled WGS sequence"/>
</dbReference>
<dbReference type="SUPFAM" id="SSF53850">
    <property type="entry name" value="Periplasmic binding protein-like II"/>
    <property type="match status" value="1"/>
</dbReference>
<dbReference type="Gene3D" id="1.10.10.10">
    <property type="entry name" value="Winged helix-like DNA-binding domain superfamily/Winged helix DNA-binding domain"/>
    <property type="match status" value="1"/>
</dbReference>
<dbReference type="PANTHER" id="PTHR30126:SF98">
    <property type="entry name" value="HTH-TYPE TRANSCRIPTIONAL ACTIVATOR BAUR"/>
    <property type="match status" value="1"/>
</dbReference>
<evidence type="ECO:0000313" key="7">
    <source>
        <dbReference type="EMBL" id="MBO0906035.1"/>
    </source>
</evidence>
<evidence type="ECO:0000256" key="3">
    <source>
        <dbReference type="ARBA" id="ARBA00023125"/>
    </source>
</evidence>
<proteinExistence type="inferred from homology"/>
<evidence type="ECO:0000256" key="5">
    <source>
        <dbReference type="SAM" id="MobiDB-lite"/>
    </source>
</evidence>
<evidence type="ECO:0000256" key="2">
    <source>
        <dbReference type="ARBA" id="ARBA00023015"/>
    </source>
</evidence>
<dbReference type="SUPFAM" id="SSF46785">
    <property type="entry name" value="Winged helix' DNA-binding domain"/>
    <property type="match status" value="1"/>
</dbReference>
<dbReference type="InterPro" id="IPR036388">
    <property type="entry name" value="WH-like_DNA-bd_sf"/>
</dbReference>
<feature type="domain" description="HTH lysR-type" evidence="6">
    <location>
        <begin position="7"/>
        <end position="64"/>
    </location>
</feature>
<dbReference type="PROSITE" id="PS50931">
    <property type="entry name" value="HTH_LYSR"/>
    <property type="match status" value="1"/>
</dbReference>
<feature type="compositionally biased region" description="Basic and acidic residues" evidence="5">
    <location>
        <begin position="304"/>
        <end position="316"/>
    </location>
</feature>
<comment type="caution">
    <text evidence="7">The sequence shown here is derived from an EMBL/GenBank/DDBJ whole genome shotgun (WGS) entry which is preliminary data.</text>
</comment>
<dbReference type="InterPro" id="IPR005119">
    <property type="entry name" value="LysR_subst-bd"/>
</dbReference>
<organism evidence="7 8">
    <name type="scientific">Jiella sonneratiae</name>
    <dbReference type="NCBI Taxonomy" id="2816856"/>
    <lineage>
        <taxon>Bacteria</taxon>
        <taxon>Pseudomonadati</taxon>
        <taxon>Pseudomonadota</taxon>
        <taxon>Alphaproteobacteria</taxon>
        <taxon>Hyphomicrobiales</taxon>
        <taxon>Aurantimonadaceae</taxon>
        <taxon>Jiella</taxon>
    </lineage>
</organism>
<feature type="region of interest" description="Disordered" evidence="5">
    <location>
        <begin position="294"/>
        <end position="316"/>
    </location>
</feature>
<keyword evidence="4" id="KW-0804">Transcription</keyword>
<sequence length="316" mass="34764">MRRLDNIDLRLIRVFVELADAGGFGPAQIALNLSQSTLSTHIASLEKKLGNRLCERGRGGFRLTEFGKATYAAAKLLFADIDTFHARIGKESGRLTGRLRVGIVDGVVTSPELGLQTALGRYHAYAPDVFVDLWLAPPHELERALADGRRDVVVGPMSQKISGITYKPVYREPHGLYCGQGHRLFARSDAEITAADIEAASFSVRGYLHFDDIYRAHHPKPDGTVMQMEGQAMMILSGAYVGFLPRHIGDSYVARGEMRVLKASRYSFASQHFIAVRSSDREHPPIAAFVREVRRQAGPAGRQDAARPVDAGERPG</sequence>